<sequence length="185" mass="20798">MLAAARLARSGRPAVVAIDGRCGSGKSGLGDLMGRLLPCNVVHMDDYYLPPDRRAENWEQIPAGNMDLARFLQEVLVPAGAGAQIRCRPYDCRSGTLREGTTLPARPLTVVEGSYSQHPLLSARYDLRMFLTCAPEEQRRRLERREGAHFAAYESRWMPLEERYIRQCGPEKGCQLVIDTTEFFP</sequence>
<name>A0A4D7AZY1_9FIRM</name>
<keyword evidence="1" id="KW-0418">Kinase</keyword>
<organism evidence="1 2">
    <name type="scientific">Dysosmobacter welbionis</name>
    <dbReference type="NCBI Taxonomy" id="2093857"/>
    <lineage>
        <taxon>Bacteria</taxon>
        <taxon>Bacillati</taxon>
        <taxon>Bacillota</taxon>
        <taxon>Clostridia</taxon>
        <taxon>Eubacteriales</taxon>
        <taxon>Oscillospiraceae</taxon>
        <taxon>Dysosmobacter</taxon>
    </lineage>
</organism>
<dbReference type="AlphaFoldDB" id="A0A4D7AZY1"/>
<dbReference type="InterPro" id="IPR027417">
    <property type="entry name" value="P-loop_NTPase"/>
</dbReference>
<gene>
    <name evidence="1" type="ORF">EIO64_17465</name>
</gene>
<proteinExistence type="predicted"/>
<reference evidence="2" key="1">
    <citation type="submission" date="2018-12" db="EMBL/GenBank/DDBJ databases">
        <title>Dusodibacter welbiota gen. nov., sp. nov., isolated from human faeces and emended description of the Oscillibacter genus.</title>
        <authorList>
            <person name="Le Roy T."/>
            <person name="Van der Smissen P."/>
            <person name="Delzenne N."/>
            <person name="Muccioli G."/>
            <person name="Collet J.F."/>
            <person name="Cani P.D."/>
        </authorList>
    </citation>
    <scope>NUCLEOTIDE SEQUENCE [LARGE SCALE GENOMIC DNA]</scope>
    <source>
        <strain evidence="2">J115</strain>
    </source>
</reference>
<dbReference type="GO" id="GO:0016301">
    <property type="term" value="F:kinase activity"/>
    <property type="evidence" value="ECO:0007669"/>
    <property type="project" value="UniProtKB-KW"/>
</dbReference>
<dbReference type="SUPFAM" id="SSF52540">
    <property type="entry name" value="P-loop containing nucleoside triphosphate hydrolases"/>
    <property type="match status" value="1"/>
</dbReference>
<protein>
    <submittedName>
        <fullName evidence="1">Uridine kinase</fullName>
    </submittedName>
</protein>
<dbReference type="Gene3D" id="3.40.50.300">
    <property type="entry name" value="P-loop containing nucleotide triphosphate hydrolases"/>
    <property type="match status" value="1"/>
</dbReference>
<evidence type="ECO:0000313" key="2">
    <source>
        <dbReference type="Proteomes" id="UP000298642"/>
    </source>
</evidence>
<dbReference type="Proteomes" id="UP000298642">
    <property type="component" value="Chromosome"/>
</dbReference>
<keyword evidence="2" id="KW-1185">Reference proteome</keyword>
<dbReference type="KEGG" id="obj:EIO64_17465"/>
<keyword evidence="1" id="KW-0808">Transferase</keyword>
<accession>A0A4D7AZY1</accession>
<evidence type="ECO:0000313" key="1">
    <source>
        <dbReference type="EMBL" id="QCI61106.1"/>
    </source>
</evidence>
<dbReference type="EMBL" id="CP034413">
    <property type="protein sequence ID" value="QCI61106.1"/>
    <property type="molecule type" value="Genomic_DNA"/>
</dbReference>